<organism evidence="6 7">
    <name type="scientific">Actinacidiphila guanduensis</name>
    <dbReference type="NCBI Taxonomy" id="310781"/>
    <lineage>
        <taxon>Bacteria</taxon>
        <taxon>Bacillati</taxon>
        <taxon>Actinomycetota</taxon>
        <taxon>Actinomycetes</taxon>
        <taxon>Kitasatosporales</taxon>
        <taxon>Streptomycetaceae</taxon>
        <taxon>Actinacidiphila</taxon>
    </lineage>
</organism>
<dbReference type="SUPFAM" id="SSF50475">
    <property type="entry name" value="FMN-binding split barrel"/>
    <property type="match status" value="1"/>
</dbReference>
<keyword evidence="2" id="KW-0479">Metal-binding</keyword>
<feature type="domain" description="Amidohydrolase-related" evidence="5">
    <location>
        <begin position="6"/>
        <end position="139"/>
    </location>
</feature>
<reference evidence="6 7" key="1">
    <citation type="submission" date="2016-10" db="EMBL/GenBank/DDBJ databases">
        <authorList>
            <person name="de Groot N.N."/>
        </authorList>
    </citation>
    <scope>NUCLEOTIDE SEQUENCE [LARGE SCALE GENOMIC DNA]</scope>
    <source>
        <strain evidence="6 7">CGMCC 4.2022</strain>
    </source>
</reference>
<keyword evidence="4" id="KW-0862">Zinc</keyword>
<dbReference type="InterPro" id="IPR051607">
    <property type="entry name" value="Metallo-dep_hydrolases"/>
</dbReference>
<keyword evidence="7" id="KW-1185">Reference proteome</keyword>
<dbReference type="InterPro" id="IPR006680">
    <property type="entry name" value="Amidohydro-rel"/>
</dbReference>
<dbReference type="Proteomes" id="UP000199341">
    <property type="component" value="Unassembled WGS sequence"/>
</dbReference>
<dbReference type="GO" id="GO:0005829">
    <property type="term" value="C:cytosol"/>
    <property type="evidence" value="ECO:0007669"/>
    <property type="project" value="TreeGrafter"/>
</dbReference>
<evidence type="ECO:0000256" key="3">
    <source>
        <dbReference type="ARBA" id="ARBA00022801"/>
    </source>
</evidence>
<dbReference type="InterPro" id="IPR012349">
    <property type="entry name" value="Split_barrel_FMN-bd"/>
</dbReference>
<dbReference type="SUPFAM" id="SSF51556">
    <property type="entry name" value="Metallo-dependent hydrolases"/>
    <property type="match status" value="1"/>
</dbReference>
<sequence>MSDTSIYVHAATLSRESYRLIADTGGHVSVATESECSAGQGYPPVWCLKHYGIPVSLSTDTSAWWSGDMFSAMRATLNATRAWEHQMSHSSGETLTHCHLRASEVVEYATLGGARALSLDSRIGHISPGCEADFVLLHNPASPTVFPVLNPEGHVVFQAGRGGPAMTTLYCVTDGSDILVSTMKARGKAAAVRRNPKVSPCVLDEQWPPTYLNVYCDAAVDDDPRLAADVFFRIMGVMAGRALDPSRRAEATELAAREERVTLRLRPYATFATPPRHVYTESDIAGLTHEVSSSMPW</sequence>
<dbReference type="InterPro" id="IPR032466">
    <property type="entry name" value="Metal_Hydrolase"/>
</dbReference>
<dbReference type="PANTHER" id="PTHR11271">
    <property type="entry name" value="GUANINE DEAMINASE"/>
    <property type="match status" value="1"/>
</dbReference>
<proteinExistence type="predicted"/>
<comment type="cofactor">
    <cofactor evidence="1">
        <name>Zn(2+)</name>
        <dbReference type="ChEBI" id="CHEBI:29105"/>
    </cofactor>
</comment>
<evidence type="ECO:0000256" key="1">
    <source>
        <dbReference type="ARBA" id="ARBA00001947"/>
    </source>
</evidence>
<dbReference type="AlphaFoldDB" id="A0A1H0S155"/>
<dbReference type="EMBL" id="FNIE01000025">
    <property type="protein sequence ID" value="SDP35443.1"/>
    <property type="molecule type" value="Genomic_DNA"/>
</dbReference>
<dbReference type="GO" id="GO:0019239">
    <property type="term" value="F:deaminase activity"/>
    <property type="evidence" value="ECO:0007669"/>
    <property type="project" value="TreeGrafter"/>
</dbReference>
<evidence type="ECO:0000259" key="5">
    <source>
        <dbReference type="Pfam" id="PF01979"/>
    </source>
</evidence>
<evidence type="ECO:0000313" key="7">
    <source>
        <dbReference type="Proteomes" id="UP000199341"/>
    </source>
</evidence>
<dbReference type="Gene3D" id="2.30.110.10">
    <property type="entry name" value="Electron Transport, Fmn-binding Protein, Chain A"/>
    <property type="match status" value="1"/>
</dbReference>
<dbReference type="STRING" id="310781.SAMN05216259_12512"/>
<dbReference type="Gene3D" id="3.20.20.140">
    <property type="entry name" value="Metal-dependent hydrolases"/>
    <property type="match status" value="1"/>
</dbReference>
<dbReference type="Pfam" id="PF01979">
    <property type="entry name" value="Amidohydro_1"/>
    <property type="match status" value="1"/>
</dbReference>
<evidence type="ECO:0000313" key="6">
    <source>
        <dbReference type="EMBL" id="SDP35443.1"/>
    </source>
</evidence>
<name>A0A1H0S155_9ACTN</name>
<dbReference type="GO" id="GO:0046872">
    <property type="term" value="F:metal ion binding"/>
    <property type="evidence" value="ECO:0007669"/>
    <property type="project" value="UniProtKB-KW"/>
</dbReference>
<protein>
    <submittedName>
        <fullName evidence="6">Amidohydrolase family protein</fullName>
    </submittedName>
</protein>
<accession>A0A1H0S155</accession>
<keyword evidence="3 6" id="KW-0378">Hydrolase</keyword>
<gene>
    <name evidence="6" type="ORF">SAMN05216259_12512</name>
</gene>
<evidence type="ECO:0000256" key="2">
    <source>
        <dbReference type="ARBA" id="ARBA00022723"/>
    </source>
</evidence>
<evidence type="ECO:0000256" key="4">
    <source>
        <dbReference type="ARBA" id="ARBA00022833"/>
    </source>
</evidence>